<proteinExistence type="predicted"/>
<dbReference type="EMBL" id="CP093347">
    <property type="protein sequence ID" value="WOH00115.1"/>
    <property type="molecule type" value="Genomic_DNA"/>
</dbReference>
<dbReference type="InterPro" id="IPR008480">
    <property type="entry name" value="DUF761_pln"/>
</dbReference>
<evidence type="ECO:0000313" key="1">
    <source>
        <dbReference type="EMBL" id="WOH00115.1"/>
    </source>
</evidence>
<name>A0A164XZF8_DAUCS</name>
<dbReference type="KEGG" id="dcr:108222658"/>
<evidence type="ECO:0000313" key="2">
    <source>
        <dbReference type="Proteomes" id="UP000077755"/>
    </source>
</evidence>
<protein>
    <submittedName>
        <fullName evidence="1">Uncharacterized protein</fullName>
    </submittedName>
</protein>
<dbReference type="Gramene" id="KZM93771">
    <property type="protein sequence ID" value="KZM93771"/>
    <property type="gene ID" value="DCAR_017016"/>
</dbReference>
<reference evidence="1" key="1">
    <citation type="journal article" date="2016" name="Nat. Genet.">
        <title>A high-quality carrot genome assembly provides new insights into carotenoid accumulation and asterid genome evolution.</title>
        <authorList>
            <person name="Iorizzo M."/>
            <person name="Ellison S."/>
            <person name="Senalik D."/>
            <person name="Zeng P."/>
            <person name="Satapoomin P."/>
            <person name="Huang J."/>
            <person name="Bowman M."/>
            <person name="Iovene M."/>
            <person name="Sanseverino W."/>
            <person name="Cavagnaro P."/>
            <person name="Yildiz M."/>
            <person name="Macko-Podgorni A."/>
            <person name="Moranska E."/>
            <person name="Grzebelus E."/>
            <person name="Grzebelus D."/>
            <person name="Ashrafi H."/>
            <person name="Zheng Z."/>
            <person name="Cheng S."/>
            <person name="Spooner D."/>
            <person name="Van Deynze A."/>
            <person name="Simon P."/>
        </authorList>
    </citation>
    <scope>NUCLEOTIDE SEQUENCE</scope>
    <source>
        <tissue evidence="1">Leaf</tissue>
    </source>
</reference>
<accession>A0A164XZF8</accession>
<dbReference type="Pfam" id="PF05553">
    <property type="entry name" value="DUF761"/>
    <property type="match status" value="1"/>
</dbReference>
<dbReference type="PANTHER" id="PTHR33450">
    <property type="entry name" value="EMB|CAB67623.1-RELATED"/>
    <property type="match status" value="1"/>
</dbReference>
<keyword evidence="2" id="KW-1185">Reference proteome</keyword>
<sequence length="192" mass="22033">MAGPSHLKSPYSFYVFSLKFPSSTSPVALRSIKLKSLVHSFISSHLRRINRAASRAKSILIELTKEIQLTVLFKEPSKSQNSKNKLSFSSFRRQNSWCTSSHVLPVPSITSQLYHDATWNSIISPGCKEIEASQLSGYLQWLEHKVEDDSKVEDMNEIDKLADKFIANCHEKFLLEKQESYRMFQEMMARSL</sequence>
<organism evidence="1 2">
    <name type="scientific">Daucus carota subsp. sativus</name>
    <name type="common">Carrot</name>
    <dbReference type="NCBI Taxonomy" id="79200"/>
    <lineage>
        <taxon>Eukaryota</taxon>
        <taxon>Viridiplantae</taxon>
        <taxon>Streptophyta</taxon>
        <taxon>Embryophyta</taxon>
        <taxon>Tracheophyta</taxon>
        <taxon>Spermatophyta</taxon>
        <taxon>Magnoliopsida</taxon>
        <taxon>eudicotyledons</taxon>
        <taxon>Gunneridae</taxon>
        <taxon>Pentapetalae</taxon>
        <taxon>asterids</taxon>
        <taxon>campanulids</taxon>
        <taxon>Apiales</taxon>
        <taxon>Apiaceae</taxon>
        <taxon>Apioideae</taxon>
        <taxon>Scandiceae</taxon>
        <taxon>Daucinae</taxon>
        <taxon>Daucus</taxon>
        <taxon>Daucus sect. Daucus</taxon>
    </lineage>
</organism>
<reference evidence="1" key="2">
    <citation type="submission" date="2022-03" db="EMBL/GenBank/DDBJ databases">
        <title>Draft title - Genomic analysis of global carrot germplasm unveils the trajectory of domestication and the origin of high carotenoid orange carrot.</title>
        <authorList>
            <person name="Iorizzo M."/>
            <person name="Ellison S."/>
            <person name="Senalik D."/>
            <person name="Macko-Podgorni A."/>
            <person name="Grzebelus D."/>
            <person name="Bostan H."/>
            <person name="Rolling W."/>
            <person name="Curaba J."/>
            <person name="Simon P."/>
        </authorList>
    </citation>
    <scope>NUCLEOTIDE SEQUENCE</scope>
    <source>
        <tissue evidence="1">Leaf</tissue>
    </source>
</reference>
<dbReference type="Proteomes" id="UP000077755">
    <property type="component" value="Chromosome 5"/>
</dbReference>
<dbReference type="PANTHER" id="PTHR33450:SF4">
    <property type="entry name" value="OS04G0665666 PROTEIN"/>
    <property type="match status" value="1"/>
</dbReference>
<gene>
    <name evidence="1" type="ORF">DCAR_0519472</name>
</gene>
<dbReference type="AlphaFoldDB" id="A0A164XZF8"/>
<dbReference type="OMA" id="RCHEKFL"/>